<dbReference type="KEGG" id="mlr:MELLADRAFT_106206"/>
<evidence type="ECO:0000313" key="1">
    <source>
        <dbReference type="EMBL" id="EGG07010.1"/>
    </source>
</evidence>
<reference evidence="2" key="1">
    <citation type="journal article" date="2011" name="Proc. Natl. Acad. Sci. U.S.A.">
        <title>Obligate biotrophy features unraveled by the genomic analysis of rust fungi.</title>
        <authorList>
            <person name="Duplessis S."/>
            <person name="Cuomo C.A."/>
            <person name="Lin Y.-C."/>
            <person name="Aerts A."/>
            <person name="Tisserant E."/>
            <person name="Veneault-Fourrey C."/>
            <person name="Joly D.L."/>
            <person name="Hacquard S."/>
            <person name="Amselem J."/>
            <person name="Cantarel B.L."/>
            <person name="Chiu R."/>
            <person name="Coutinho P.M."/>
            <person name="Feau N."/>
            <person name="Field M."/>
            <person name="Frey P."/>
            <person name="Gelhaye E."/>
            <person name="Goldberg J."/>
            <person name="Grabherr M.G."/>
            <person name="Kodira C.D."/>
            <person name="Kohler A."/>
            <person name="Kuees U."/>
            <person name="Lindquist E.A."/>
            <person name="Lucas S.M."/>
            <person name="Mago R."/>
            <person name="Mauceli E."/>
            <person name="Morin E."/>
            <person name="Murat C."/>
            <person name="Pangilinan J.L."/>
            <person name="Park R."/>
            <person name="Pearson M."/>
            <person name="Quesneville H."/>
            <person name="Rouhier N."/>
            <person name="Sakthikumar S."/>
            <person name="Salamov A.A."/>
            <person name="Schmutz J."/>
            <person name="Selles B."/>
            <person name="Shapiro H."/>
            <person name="Tanguay P."/>
            <person name="Tuskan G.A."/>
            <person name="Henrissat B."/>
            <person name="Van de Peer Y."/>
            <person name="Rouze P."/>
            <person name="Ellis J.G."/>
            <person name="Dodds P.N."/>
            <person name="Schein J.E."/>
            <person name="Zhong S."/>
            <person name="Hamelin R.C."/>
            <person name="Grigoriev I.V."/>
            <person name="Szabo L.J."/>
            <person name="Martin F."/>
        </authorList>
    </citation>
    <scope>NUCLEOTIDE SEQUENCE [LARGE SCALE GENOMIC DNA]</scope>
    <source>
        <strain evidence="2">98AG31 / pathotype 3-4-7</strain>
    </source>
</reference>
<keyword evidence="2" id="KW-1185">Reference proteome</keyword>
<dbReference type="EMBL" id="GL883106">
    <property type="protein sequence ID" value="EGG07010.1"/>
    <property type="molecule type" value="Genomic_DNA"/>
</dbReference>
<dbReference type="RefSeq" id="XP_007409970.1">
    <property type="nucleotide sequence ID" value="XM_007409908.1"/>
</dbReference>
<dbReference type="Proteomes" id="UP000001072">
    <property type="component" value="Unassembled WGS sequence"/>
</dbReference>
<proteinExistence type="predicted"/>
<organism evidence="2">
    <name type="scientific">Melampsora larici-populina (strain 98AG31 / pathotype 3-4-7)</name>
    <name type="common">Poplar leaf rust fungus</name>
    <dbReference type="NCBI Taxonomy" id="747676"/>
    <lineage>
        <taxon>Eukaryota</taxon>
        <taxon>Fungi</taxon>
        <taxon>Dikarya</taxon>
        <taxon>Basidiomycota</taxon>
        <taxon>Pucciniomycotina</taxon>
        <taxon>Pucciniomycetes</taxon>
        <taxon>Pucciniales</taxon>
        <taxon>Melampsoraceae</taxon>
        <taxon>Melampsora</taxon>
    </lineage>
</organism>
<gene>
    <name evidence="1" type="ORF">MELLADRAFT_106206</name>
</gene>
<protein>
    <submittedName>
        <fullName evidence="1">Uncharacterized protein</fullName>
    </submittedName>
</protein>
<name>F4RLE8_MELLP</name>
<dbReference type="InParanoid" id="F4RLE8"/>
<accession>F4RLE8</accession>
<dbReference type="GeneID" id="18922831"/>
<dbReference type="VEuPathDB" id="FungiDB:MELLADRAFT_106206"/>
<evidence type="ECO:0000313" key="2">
    <source>
        <dbReference type="Proteomes" id="UP000001072"/>
    </source>
</evidence>
<dbReference type="AlphaFoldDB" id="F4RLE8"/>
<dbReference type="HOGENOM" id="CLU_1787241_0_0_1"/>
<sequence>MLKCKWTFPLLYPLMVTGSTLEVAIKVYPKTISIGISLSLAFSWAIDLWGLRLLVVLGATVRARSNNLPYTYGGEQHDDLEAERYIHWTVKWQWGGIWTFQLYELFKTKQQMKFQTWNTPVAARSYQSMPAQESRHPVRQVCSQR</sequence>